<organism evidence="3 4">
    <name type="scientific">Hibiscus sabdariffa</name>
    <name type="common">roselle</name>
    <dbReference type="NCBI Taxonomy" id="183260"/>
    <lineage>
        <taxon>Eukaryota</taxon>
        <taxon>Viridiplantae</taxon>
        <taxon>Streptophyta</taxon>
        <taxon>Embryophyta</taxon>
        <taxon>Tracheophyta</taxon>
        <taxon>Spermatophyta</taxon>
        <taxon>Magnoliopsida</taxon>
        <taxon>eudicotyledons</taxon>
        <taxon>Gunneridae</taxon>
        <taxon>Pentapetalae</taxon>
        <taxon>rosids</taxon>
        <taxon>malvids</taxon>
        <taxon>Malvales</taxon>
        <taxon>Malvaceae</taxon>
        <taxon>Malvoideae</taxon>
        <taxon>Hibiscus</taxon>
    </lineage>
</organism>
<keyword evidence="1" id="KW-0677">Repeat</keyword>
<dbReference type="NCBIfam" id="TIGR00756">
    <property type="entry name" value="PPR"/>
    <property type="match status" value="2"/>
</dbReference>
<dbReference type="EMBL" id="JBBPBN010000011">
    <property type="protein sequence ID" value="KAK9029770.1"/>
    <property type="molecule type" value="Genomic_DNA"/>
</dbReference>
<feature type="repeat" description="PPR" evidence="2">
    <location>
        <begin position="74"/>
        <end position="108"/>
    </location>
</feature>
<dbReference type="PROSITE" id="PS51375">
    <property type="entry name" value="PPR"/>
    <property type="match status" value="2"/>
</dbReference>
<keyword evidence="4" id="KW-1185">Reference proteome</keyword>
<dbReference type="Pfam" id="PF13041">
    <property type="entry name" value="PPR_2"/>
    <property type="match status" value="1"/>
</dbReference>
<gene>
    <name evidence="3" type="ORF">V6N11_026872</name>
</gene>
<feature type="repeat" description="PPR" evidence="2">
    <location>
        <begin position="38"/>
        <end position="73"/>
    </location>
</feature>
<protein>
    <recommendedName>
        <fullName evidence="5">Pentatricopeptide repeat-containing protein</fullName>
    </recommendedName>
</protein>
<evidence type="ECO:0000256" key="2">
    <source>
        <dbReference type="PROSITE-ProRule" id="PRU00708"/>
    </source>
</evidence>
<dbReference type="Pfam" id="PF01535">
    <property type="entry name" value="PPR"/>
    <property type="match status" value="1"/>
</dbReference>
<evidence type="ECO:0008006" key="5">
    <source>
        <dbReference type="Google" id="ProtNLM"/>
    </source>
</evidence>
<evidence type="ECO:0000313" key="4">
    <source>
        <dbReference type="Proteomes" id="UP001396334"/>
    </source>
</evidence>
<evidence type="ECO:0000256" key="1">
    <source>
        <dbReference type="ARBA" id="ARBA00022737"/>
    </source>
</evidence>
<accession>A0ABR2SWY8</accession>
<comment type="caution">
    <text evidence="3">The sequence shown here is derived from an EMBL/GenBank/DDBJ whole genome shotgun (WGS) entry which is preliminary data.</text>
</comment>
<sequence length="182" mass="20493">MALDSMAKRRSEGTIMSKKPIKASAIAKMKKSGCKPTTTSTFNTLMKGCGNIGKAEESSKLLESMLQEEDVQPNDRAYNILIRAWCNKLNIEEAWNLVYRMVASGMHPDVVTYDTIARAYAQTGETYTAEHMMIEKQKQQSGFQCAHVRYHRYRNPDIVVKPNLVVFNSSSAFFAQASVIRV</sequence>
<dbReference type="InterPro" id="IPR002885">
    <property type="entry name" value="PPR_rpt"/>
</dbReference>
<dbReference type="PANTHER" id="PTHR47931:SF2">
    <property type="entry name" value="OS01G0228400 PROTEIN"/>
    <property type="match status" value="1"/>
</dbReference>
<dbReference type="PANTHER" id="PTHR47931">
    <property type="entry name" value="OS01G0228400 PROTEIN"/>
    <property type="match status" value="1"/>
</dbReference>
<dbReference type="Proteomes" id="UP001396334">
    <property type="component" value="Unassembled WGS sequence"/>
</dbReference>
<proteinExistence type="predicted"/>
<dbReference type="Gene3D" id="1.25.40.10">
    <property type="entry name" value="Tetratricopeptide repeat domain"/>
    <property type="match status" value="1"/>
</dbReference>
<dbReference type="InterPro" id="IPR011990">
    <property type="entry name" value="TPR-like_helical_dom_sf"/>
</dbReference>
<reference evidence="3 4" key="1">
    <citation type="journal article" date="2024" name="G3 (Bethesda)">
        <title>Genome assembly of Hibiscus sabdariffa L. provides insights into metabolisms of medicinal natural products.</title>
        <authorList>
            <person name="Kim T."/>
        </authorList>
    </citation>
    <scope>NUCLEOTIDE SEQUENCE [LARGE SCALE GENOMIC DNA]</scope>
    <source>
        <strain evidence="3">TK-2024</strain>
        <tissue evidence="3">Old leaves</tissue>
    </source>
</reference>
<name>A0ABR2SWY8_9ROSI</name>
<evidence type="ECO:0000313" key="3">
    <source>
        <dbReference type="EMBL" id="KAK9029770.1"/>
    </source>
</evidence>